<keyword evidence="3" id="KW-1185">Reference proteome</keyword>
<protein>
    <recommendedName>
        <fullName evidence="1">Peptidase M28 domain-containing protein</fullName>
    </recommendedName>
</protein>
<proteinExistence type="predicted"/>
<dbReference type="InterPro" id="IPR007484">
    <property type="entry name" value="Peptidase_M28"/>
</dbReference>
<evidence type="ECO:0000313" key="3">
    <source>
        <dbReference type="Proteomes" id="UP000244450"/>
    </source>
</evidence>
<sequence length="400" mass="42793">MLLATLPTAAQKKADRKTLENLQTTVSTLNADSLQGRQTGTPGETRAAAWISAHMQQDGLQPKGDSGYFQCFVIKDAMQTAASALLRINDHPLAPNEQFYALPFSATKAAKGDVIPHVNEPNNIWLVDLSTQEIPADKILEHLHKQATEAIKTSATAVVFYNGNIPAAELEKWSHTTMKPLSIPVLWVTAPTAKQYMGEDADNLSVDLKVAFEHVRTHGTNVIGFIDNSAPQTVIVSAPYDGAPARKNDDKASATAALLELGRLLKASKLHNNNYLLVAVSGQEQGGLGSTWFDQHCTIAGNAVNYIVKLAPMGHADKGLRVQGCASANAFKQLLSDVTPNSLKVDVDSATLPQSNAPALAFSTPDDAAAPVNYNGTLDVVKMVYSLIEKANSQGKLAHP</sequence>
<evidence type="ECO:0000259" key="1">
    <source>
        <dbReference type="Pfam" id="PF04389"/>
    </source>
</evidence>
<dbReference type="Proteomes" id="UP000244450">
    <property type="component" value="Unassembled WGS sequence"/>
</dbReference>
<dbReference type="PANTHER" id="PTHR12147:SF26">
    <property type="entry name" value="PEPTIDASE M28 DOMAIN-CONTAINING PROTEIN"/>
    <property type="match status" value="1"/>
</dbReference>
<reference evidence="2 3" key="1">
    <citation type="submission" date="2018-04" db="EMBL/GenBank/DDBJ databases">
        <title>Chitinophaga fuyangensis sp. nov., isolated from soil in a chemical factory.</title>
        <authorList>
            <person name="Chen K."/>
        </authorList>
    </citation>
    <scope>NUCLEOTIDE SEQUENCE [LARGE SCALE GENOMIC DNA]</scope>
    <source>
        <strain evidence="2 3">LY-1</strain>
    </source>
</reference>
<organism evidence="2 3">
    <name type="scientific">Chitinophaga parva</name>
    <dbReference type="NCBI Taxonomy" id="2169414"/>
    <lineage>
        <taxon>Bacteria</taxon>
        <taxon>Pseudomonadati</taxon>
        <taxon>Bacteroidota</taxon>
        <taxon>Chitinophagia</taxon>
        <taxon>Chitinophagales</taxon>
        <taxon>Chitinophagaceae</taxon>
        <taxon>Chitinophaga</taxon>
    </lineage>
</organism>
<dbReference type="Gene3D" id="3.40.630.10">
    <property type="entry name" value="Zn peptidases"/>
    <property type="match status" value="2"/>
</dbReference>
<name>A0A2T7BLF4_9BACT</name>
<dbReference type="EMBL" id="QCYK01000001">
    <property type="protein sequence ID" value="PUZ28514.1"/>
    <property type="molecule type" value="Genomic_DNA"/>
</dbReference>
<dbReference type="AlphaFoldDB" id="A0A2T7BLF4"/>
<comment type="caution">
    <text evidence="2">The sequence shown here is derived from an EMBL/GenBank/DDBJ whole genome shotgun (WGS) entry which is preliminary data.</text>
</comment>
<gene>
    <name evidence="2" type="ORF">DCC81_03245</name>
</gene>
<dbReference type="SUPFAM" id="SSF53187">
    <property type="entry name" value="Zn-dependent exopeptidases"/>
    <property type="match status" value="1"/>
</dbReference>
<dbReference type="GO" id="GO:0008235">
    <property type="term" value="F:metalloexopeptidase activity"/>
    <property type="evidence" value="ECO:0007669"/>
    <property type="project" value="InterPro"/>
</dbReference>
<dbReference type="GO" id="GO:0006508">
    <property type="term" value="P:proteolysis"/>
    <property type="evidence" value="ECO:0007669"/>
    <property type="project" value="InterPro"/>
</dbReference>
<accession>A0A2T7BLF4</accession>
<dbReference type="InterPro" id="IPR045175">
    <property type="entry name" value="M28_fam"/>
</dbReference>
<feature type="domain" description="Peptidase M28" evidence="1">
    <location>
        <begin position="221"/>
        <end position="336"/>
    </location>
</feature>
<dbReference type="Pfam" id="PF04389">
    <property type="entry name" value="Peptidase_M28"/>
    <property type="match status" value="1"/>
</dbReference>
<evidence type="ECO:0000313" key="2">
    <source>
        <dbReference type="EMBL" id="PUZ28514.1"/>
    </source>
</evidence>
<dbReference type="PANTHER" id="PTHR12147">
    <property type="entry name" value="METALLOPEPTIDASE M28 FAMILY MEMBER"/>
    <property type="match status" value="1"/>
</dbReference>